<gene>
    <name evidence="2" type="ORF">E5225_05900</name>
</gene>
<evidence type="ECO:0000256" key="1">
    <source>
        <dbReference type="SAM" id="MobiDB-lite"/>
    </source>
</evidence>
<keyword evidence="3" id="KW-1185">Reference proteome</keyword>
<reference evidence="2 3" key="1">
    <citation type="submission" date="2019-04" db="EMBL/GenBank/DDBJ databases">
        <title>Isolation and identification of Cellulomonas shaoxiangyii sp. Nov. isolated from feces of the Tibetan antelopes (Pantholops hodgsonii) in the Qinghai-Tibet plateau of China.</title>
        <authorList>
            <person name="Tian Z."/>
        </authorList>
    </citation>
    <scope>NUCLEOTIDE SEQUENCE [LARGE SCALE GENOMIC DNA]</scope>
    <source>
        <strain evidence="2 3">Z28</strain>
    </source>
</reference>
<evidence type="ECO:0000313" key="3">
    <source>
        <dbReference type="Proteomes" id="UP000296469"/>
    </source>
</evidence>
<dbReference type="OrthoDB" id="4829533at2"/>
<evidence type="ECO:0000313" key="2">
    <source>
        <dbReference type="EMBL" id="QCB93155.1"/>
    </source>
</evidence>
<organism evidence="2 3">
    <name type="scientific">Cellulomonas shaoxiangyii</name>
    <dbReference type="NCBI Taxonomy" id="2566013"/>
    <lineage>
        <taxon>Bacteria</taxon>
        <taxon>Bacillati</taxon>
        <taxon>Actinomycetota</taxon>
        <taxon>Actinomycetes</taxon>
        <taxon>Micrococcales</taxon>
        <taxon>Cellulomonadaceae</taxon>
        <taxon>Cellulomonas</taxon>
    </lineage>
</organism>
<feature type="region of interest" description="Disordered" evidence="1">
    <location>
        <begin position="1"/>
        <end position="21"/>
    </location>
</feature>
<dbReference type="Proteomes" id="UP000296469">
    <property type="component" value="Chromosome"/>
</dbReference>
<dbReference type="KEGG" id="celz:E5225_05900"/>
<dbReference type="EMBL" id="CP039291">
    <property type="protein sequence ID" value="QCB93155.1"/>
    <property type="molecule type" value="Genomic_DNA"/>
</dbReference>
<dbReference type="RefSeq" id="WP_135974866.1">
    <property type="nucleotide sequence ID" value="NZ_CP039291.1"/>
</dbReference>
<sequence length="85" mass="8739">MTGRGRARRTPDDEPLGSVTRPVVDDSAVVAGCHRCASSTLTRVRLALPDGRPAVFASCGACEAAAWYAVGGDGTPLGPDGSRRL</sequence>
<name>A0A4V1CMJ4_9CELL</name>
<dbReference type="AlphaFoldDB" id="A0A4V1CMJ4"/>
<protein>
    <submittedName>
        <fullName evidence="2">Uncharacterized protein</fullName>
    </submittedName>
</protein>
<proteinExistence type="predicted"/>
<accession>A0A4V1CMJ4</accession>